<organism evidence="1">
    <name type="scientific">uncultured Caudovirales phage</name>
    <dbReference type="NCBI Taxonomy" id="2100421"/>
    <lineage>
        <taxon>Viruses</taxon>
        <taxon>Duplodnaviria</taxon>
        <taxon>Heunggongvirae</taxon>
        <taxon>Uroviricota</taxon>
        <taxon>Caudoviricetes</taxon>
        <taxon>Peduoviridae</taxon>
        <taxon>Maltschvirus</taxon>
        <taxon>Maltschvirus maltsch</taxon>
    </lineage>
</organism>
<dbReference type="Pfam" id="PF19821">
    <property type="entry name" value="Phage_capsid_2"/>
    <property type="match status" value="1"/>
</dbReference>
<reference evidence="1" key="1">
    <citation type="submission" date="2020-05" db="EMBL/GenBank/DDBJ databases">
        <authorList>
            <person name="Chiriac C."/>
            <person name="Salcher M."/>
            <person name="Ghai R."/>
            <person name="Kavagutti S V."/>
        </authorList>
    </citation>
    <scope>NUCLEOTIDE SEQUENCE</scope>
</reference>
<evidence type="ECO:0000313" key="1">
    <source>
        <dbReference type="EMBL" id="CAB5222845.1"/>
    </source>
</evidence>
<sequence length="303" mass="31980">MALGTDQVTISTAATFIPEIWSDEIVAAYKKNLVAANLFKKMSFAGKKGDTVHLPSPTRGSAAIKAANTQVTLIAATEGDVAVSIDKHYEYSRLIEDIVEAQALSSLRRFYTDDAGYALARQVDTSMIQLGRTFNGGSGVTYGGAYIGGDGTTAYTSGSSNASALTSAGIRRTVQRLDDADVPMEGRFFLIPPSARNTLMGINEYTAQSFVGEVGGGNTIRNGEIGSLYGIPVFVSSNADTATGGARIALMGHKDAAVLVEQQGVRSQTQYKQEYLGTLYTADTLYGVKELRDGACIALAVPA</sequence>
<name>A0A6J7X181_9CAUD</name>
<protein>
    <submittedName>
        <fullName evidence="1">Uncharacterized protein</fullName>
    </submittedName>
</protein>
<proteinExistence type="predicted"/>
<accession>A0A6J7X181</accession>
<dbReference type="EMBL" id="LR798315">
    <property type="protein sequence ID" value="CAB5222845.1"/>
    <property type="molecule type" value="Genomic_DNA"/>
</dbReference>
<dbReference type="SUPFAM" id="SSF56563">
    <property type="entry name" value="Major capsid protein gp5"/>
    <property type="match status" value="1"/>
</dbReference>
<gene>
    <name evidence="1" type="ORF">UFOVP369_36</name>
</gene>
<dbReference type="InterPro" id="IPR045565">
    <property type="entry name" value="Phage_capsid_2"/>
</dbReference>